<evidence type="ECO:0000313" key="9">
    <source>
        <dbReference type="EMBL" id="UUR08923.1"/>
    </source>
</evidence>
<keyword evidence="3 4" id="KW-0597">Phosphoprotein</keyword>
<dbReference type="CDD" id="cd00156">
    <property type="entry name" value="REC"/>
    <property type="match status" value="1"/>
</dbReference>
<organism evidence="9 10">
    <name type="scientific">Sphingomonas glaciei</name>
    <dbReference type="NCBI Taxonomy" id="2938948"/>
    <lineage>
        <taxon>Bacteria</taxon>
        <taxon>Pseudomonadati</taxon>
        <taxon>Pseudomonadota</taxon>
        <taxon>Alphaproteobacteria</taxon>
        <taxon>Sphingomonadales</taxon>
        <taxon>Sphingomonadaceae</taxon>
        <taxon>Sphingomonas</taxon>
    </lineage>
</organism>
<dbReference type="PROSITE" id="PS50109">
    <property type="entry name" value="HIS_KIN"/>
    <property type="match status" value="1"/>
</dbReference>
<dbReference type="Pfam" id="PF00512">
    <property type="entry name" value="HisKA"/>
    <property type="match status" value="1"/>
</dbReference>
<keyword evidence="6" id="KW-0812">Transmembrane</keyword>
<name>A0ABY5MWT8_9SPHN</name>
<dbReference type="InterPro" id="IPR005467">
    <property type="entry name" value="His_kinase_dom"/>
</dbReference>
<evidence type="ECO:0000256" key="5">
    <source>
        <dbReference type="SAM" id="Coils"/>
    </source>
</evidence>
<dbReference type="Pfam" id="PF17152">
    <property type="entry name" value="CHASE8"/>
    <property type="match status" value="1"/>
</dbReference>
<evidence type="ECO:0000259" key="7">
    <source>
        <dbReference type="PROSITE" id="PS50109"/>
    </source>
</evidence>
<dbReference type="PROSITE" id="PS50110">
    <property type="entry name" value="RESPONSE_REGULATORY"/>
    <property type="match status" value="1"/>
</dbReference>
<sequence length="573" mass="61572">MSLTSRLADRWKSIPAATSIAAVMLLLAGLVVIYFNEVNYRTAKDRETQVQAEILAASVAAALDFSDASAAQESADALRVNPSVRMAAVYDHEGKLVAGFVRDRASLPPRLEIANSDLERSAQAPVQSAATRIGTVRLEVLAEPLSRKVTRYTMIALLAVLAALVVVVLGVAHNLVQRTNRRLKAANLELIVQMDEREKAEEQLRQAQKMQALGHLTGGIAHDFNNLLTVIQGSADVLQRPDLSEERRVRFAAAISTSAARAANLTSQLLSFARRQPLRPETIDINEHMLETIDLLDRTLGETIEIKAHLCENTCIVDADPAQLEAAILNIGVNARDAMPGGGCLTLKTSKAPEDWGMGNAILISLSDTGTGMDSETLSRVFEPFFTTKGVGHGTGLGLSQVYGFVTQSGGEIRVESEVGQGTTVTLALPCSSHAHSSPRDKVNVEVTPAGSGVVMVVDDNEDVGSFAEILLSELGYRVVRASSGEDALKIFDENIVDCVFSDIVMPGMDGLALASALRLKQKALPIILTTGFSDRITTGDASQYPVVFKPYRIETIASVIEKALGRETCERS</sequence>
<dbReference type="PANTHER" id="PTHR43065">
    <property type="entry name" value="SENSOR HISTIDINE KINASE"/>
    <property type="match status" value="1"/>
</dbReference>
<dbReference type="SUPFAM" id="SSF52172">
    <property type="entry name" value="CheY-like"/>
    <property type="match status" value="1"/>
</dbReference>
<evidence type="ECO:0000259" key="8">
    <source>
        <dbReference type="PROSITE" id="PS50110"/>
    </source>
</evidence>
<feature type="domain" description="Response regulatory" evidence="8">
    <location>
        <begin position="454"/>
        <end position="565"/>
    </location>
</feature>
<dbReference type="InterPro" id="IPR003661">
    <property type="entry name" value="HisK_dim/P_dom"/>
</dbReference>
<dbReference type="SUPFAM" id="SSF55874">
    <property type="entry name" value="ATPase domain of HSP90 chaperone/DNA topoisomerase II/histidine kinase"/>
    <property type="match status" value="1"/>
</dbReference>
<dbReference type="RefSeq" id="WP_249504693.1">
    <property type="nucleotide sequence ID" value="NZ_CP097253.1"/>
</dbReference>
<dbReference type="EMBL" id="CP097253">
    <property type="protein sequence ID" value="UUR08923.1"/>
    <property type="molecule type" value="Genomic_DNA"/>
</dbReference>
<dbReference type="PRINTS" id="PR00344">
    <property type="entry name" value="BCTRLSENSOR"/>
</dbReference>
<gene>
    <name evidence="9" type="ORF">M1K48_04655</name>
</gene>
<evidence type="ECO:0000256" key="1">
    <source>
        <dbReference type="ARBA" id="ARBA00000085"/>
    </source>
</evidence>
<dbReference type="SMART" id="SM00448">
    <property type="entry name" value="REC"/>
    <property type="match status" value="1"/>
</dbReference>
<dbReference type="Proteomes" id="UP000831921">
    <property type="component" value="Chromosome"/>
</dbReference>
<dbReference type="SMART" id="SM00387">
    <property type="entry name" value="HATPase_c"/>
    <property type="match status" value="1"/>
</dbReference>
<dbReference type="InterPro" id="IPR036097">
    <property type="entry name" value="HisK_dim/P_sf"/>
</dbReference>
<feature type="coiled-coil region" evidence="5">
    <location>
        <begin position="183"/>
        <end position="210"/>
    </location>
</feature>
<keyword evidence="10" id="KW-1185">Reference proteome</keyword>
<evidence type="ECO:0000256" key="4">
    <source>
        <dbReference type="PROSITE-ProRule" id="PRU00169"/>
    </source>
</evidence>
<dbReference type="Pfam" id="PF02518">
    <property type="entry name" value="HATPase_c"/>
    <property type="match status" value="1"/>
</dbReference>
<reference evidence="9 10" key="1">
    <citation type="submission" date="2022-05" db="EMBL/GenBank/DDBJ databases">
        <title>S8-45 Sphingomonas ultraviolaceadurans.</title>
        <authorList>
            <person name="Liu Y."/>
        </authorList>
    </citation>
    <scope>NUCLEOTIDE SEQUENCE [LARGE SCALE GENOMIC DNA]</scope>
    <source>
        <strain evidence="9 10">S8-45</strain>
    </source>
</reference>
<accession>A0ABY5MWT8</accession>
<dbReference type="PANTHER" id="PTHR43065:SF49">
    <property type="entry name" value="HISTIDINE KINASE"/>
    <property type="match status" value="1"/>
</dbReference>
<dbReference type="SMART" id="SM00388">
    <property type="entry name" value="HisKA"/>
    <property type="match status" value="1"/>
</dbReference>
<evidence type="ECO:0000256" key="3">
    <source>
        <dbReference type="ARBA" id="ARBA00022553"/>
    </source>
</evidence>
<dbReference type="InterPro" id="IPR011006">
    <property type="entry name" value="CheY-like_superfamily"/>
</dbReference>
<evidence type="ECO:0000256" key="6">
    <source>
        <dbReference type="SAM" id="Phobius"/>
    </source>
</evidence>
<dbReference type="InterPro" id="IPR033417">
    <property type="entry name" value="CHASE8"/>
</dbReference>
<dbReference type="EC" id="2.7.13.3" evidence="2"/>
<keyword evidence="6" id="KW-0472">Membrane</keyword>
<dbReference type="Gene3D" id="3.30.565.10">
    <property type="entry name" value="Histidine kinase-like ATPase, C-terminal domain"/>
    <property type="match status" value="1"/>
</dbReference>
<keyword evidence="5" id="KW-0175">Coiled coil</keyword>
<dbReference type="Gene3D" id="3.40.50.2300">
    <property type="match status" value="1"/>
</dbReference>
<dbReference type="InterPro" id="IPR003594">
    <property type="entry name" value="HATPase_dom"/>
</dbReference>
<dbReference type="SUPFAM" id="SSF47384">
    <property type="entry name" value="Homodimeric domain of signal transducing histidine kinase"/>
    <property type="match status" value="1"/>
</dbReference>
<feature type="transmembrane region" description="Helical" evidence="6">
    <location>
        <begin position="14"/>
        <end position="36"/>
    </location>
</feature>
<feature type="transmembrane region" description="Helical" evidence="6">
    <location>
        <begin position="155"/>
        <end position="176"/>
    </location>
</feature>
<keyword evidence="6" id="KW-1133">Transmembrane helix</keyword>
<dbReference type="Pfam" id="PF00072">
    <property type="entry name" value="Response_reg"/>
    <property type="match status" value="1"/>
</dbReference>
<feature type="modified residue" description="4-aspartylphosphate" evidence="4">
    <location>
        <position position="503"/>
    </location>
</feature>
<dbReference type="InterPro" id="IPR001789">
    <property type="entry name" value="Sig_transdc_resp-reg_receiver"/>
</dbReference>
<proteinExistence type="predicted"/>
<dbReference type="InterPro" id="IPR036890">
    <property type="entry name" value="HATPase_C_sf"/>
</dbReference>
<evidence type="ECO:0000256" key="2">
    <source>
        <dbReference type="ARBA" id="ARBA00012438"/>
    </source>
</evidence>
<feature type="domain" description="Histidine kinase" evidence="7">
    <location>
        <begin position="219"/>
        <end position="433"/>
    </location>
</feature>
<dbReference type="InterPro" id="IPR004358">
    <property type="entry name" value="Sig_transdc_His_kin-like_C"/>
</dbReference>
<dbReference type="CDD" id="cd00082">
    <property type="entry name" value="HisKA"/>
    <property type="match status" value="1"/>
</dbReference>
<comment type="catalytic activity">
    <reaction evidence="1">
        <text>ATP + protein L-histidine = ADP + protein N-phospho-L-histidine.</text>
        <dbReference type="EC" id="2.7.13.3"/>
    </reaction>
</comment>
<evidence type="ECO:0000313" key="10">
    <source>
        <dbReference type="Proteomes" id="UP000831921"/>
    </source>
</evidence>
<dbReference type="Gene3D" id="1.10.287.130">
    <property type="match status" value="1"/>
</dbReference>
<protein>
    <recommendedName>
        <fullName evidence="2">histidine kinase</fullName>
        <ecNumber evidence="2">2.7.13.3</ecNumber>
    </recommendedName>
</protein>